<evidence type="ECO:0000313" key="3">
    <source>
        <dbReference type="Proteomes" id="UP000567179"/>
    </source>
</evidence>
<feature type="region of interest" description="Disordered" evidence="1">
    <location>
        <begin position="1"/>
        <end position="50"/>
    </location>
</feature>
<accession>A0A8H5BPD5</accession>
<evidence type="ECO:0000313" key="2">
    <source>
        <dbReference type="EMBL" id="KAF5327094.1"/>
    </source>
</evidence>
<organism evidence="2 3">
    <name type="scientific">Psilocybe cf. subviscida</name>
    <dbReference type="NCBI Taxonomy" id="2480587"/>
    <lineage>
        <taxon>Eukaryota</taxon>
        <taxon>Fungi</taxon>
        <taxon>Dikarya</taxon>
        <taxon>Basidiomycota</taxon>
        <taxon>Agaricomycotina</taxon>
        <taxon>Agaricomycetes</taxon>
        <taxon>Agaricomycetidae</taxon>
        <taxon>Agaricales</taxon>
        <taxon>Agaricineae</taxon>
        <taxon>Strophariaceae</taxon>
        <taxon>Psilocybe</taxon>
    </lineage>
</organism>
<sequence length="179" mass="19743">MSLTTAKQPPSSPRSTSIHPLNRSVVSPNTHQHPPRPAVVGDPPSLSDLHARMPEDKQMTSQPRGYLQTGTLILKRKVGLHSIPAPRRSPLIGPRGGTPLAPGACWAQLSERLCASIDYLVVLLVSTRPRWSSLEPPIQFIFFFYFPPRFKSSASPLPRRPTTCRISLPAGRQQATSKR</sequence>
<dbReference type="AlphaFoldDB" id="A0A8H5BPD5"/>
<feature type="compositionally biased region" description="Polar residues" evidence="1">
    <location>
        <begin position="1"/>
        <end position="32"/>
    </location>
</feature>
<feature type="region of interest" description="Disordered" evidence="1">
    <location>
        <begin position="154"/>
        <end position="179"/>
    </location>
</feature>
<keyword evidence="3" id="KW-1185">Reference proteome</keyword>
<name>A0A8H5BPD5_9AGAR</name>
<gene>
    <name evidence="2" type="ORF">D9619_005064</name>
</gene>
<evidence type="ECO:0000256" key="1">
    <source>
        <dbReference type="SAM" id="MobiDB-lite"/>
    </source>
</evidence>
<dbReference type="Proteomes" id="UP000567179">
    <property type="component" value="Unassembled WGS sequence"/>
</dbReference>
<reference evidence="2 3" key="1">
    <citation type="journal article" date="2020" name="ISME J.">
        <title>Uncovering the hidden diversity of litter-decomposition mechanisms in mushroom-forming fungi.</title>
        <authorList>
            <person name="Floudas D."/>
            <person name="Bentzer J."/>
            <person name="Ahren D."/>
            <person name="Johansson T."/>
            <person name="Persson P."/>
            <person name="Tunlid A."/>
        </authorList>
    </citation>
    <scope>NUCLEOTIDE SEQUENCE [LARGE SCALE GENOMIC DNA]</scope>
    <source>
        <strain evidence="2 3">CBS 101986</strain>
    </source>
</reference>
<comment type="caution">
    <text evidence="2">The sequence shown here is derived from an EMBL/GenBank/DDBJ whole genome shotgun (WGS) entry which is preliminary data.</text>
</comment>
<protein>
    <submittedName>
        <fullName evidence="2">Uncharacterized protein</fullName>
    </submittedName>
</protein>
<dbReference type="EMBL" id="JAACJJ010000014">
    <property type="protein sequence ID" value="KAF5327094.1"/>
    <property type="molecule type" value="Genomic_DNA"/>
</dbReference>
<proteinExistence type="predicted"/>